<organism evidence="1 2">
    <name type="scientific">Pseudovibrio axinellae</name>
    <dbReference type="NCBI Taxonomy" id="989403"/>
    <lineage>
        <taxon>Bacteria</taxon>
        <taxon>Pseudomonadati</taxon>
        <taxon>Pseudomonadota</taxon>
        <taxon>Alphaproteobacteria</taxon>
        <taxon>Hyphomicrobiales</taxon>
        <taxon>Stappiaceae</taxon>
        <taxon>Pseudovibrio</taxon>
    </lineage>
</organism>
<dbReference type="STRING" id="989403.SAMN05421798_10298"/>
<proteinExistence type="predicted"/>
<evidence type="ECO:0000313" key="2">
    <source>
        <dbReference type="Proteomes" id="UP000076577"/>
    </source>
</evidence>
<reference evidence="1 2" key="1">
    <citation type="journal article" date="2016" name="Front. Microbiol.">
        <title>Comparative Genomic Analysis Reveals a Diverse Repertoire of Genes Involved in Prokaryote-Eukaryote Interactions within the Pseudovibrio Genus.</title>
        <authorList>
            <person name="Romano S."/>
            <person name="Fernandez-Guerra A."/>
            <person name="Reen F.J."/>
            <person name="Glockner F.O."/>
            <person name="Crowley S.P."/>
            <person name="O'Sullivan O."/>
            <person name="Cotter P.D."/>
            <person name="Adams C."/>
            <person name="Dobson A.D."/>
            <person name="O'Gara F."/>
        </authorList>
    </citation>
    <scope>NUCLEOTIDE SEQUENCE [LARGE SCALE GENOMIC DNA]</scope>
    <source>
        <strain evidence="1 2">Ad2</strain>
    </source>
</reference>
<protein>
    <submittedName>
        <fullName evidence="1">Uncharacterized protein</fullName>
    </submittedName>
</protein>
<dbReference type="AlphaFoldDB" id="A0A165X352"/>
<sequence>MRVFDIWLWDGLTESILEQIVNIEREFAELPRGLEGRLPLIVQLASVPTSAQTL</sequence>
<keyword evidence="2" id="KW-1185">Reference proteome</keyword>
<name>A0A165X352_9HYPH</name>
<evidence type="ECO:0000313" key="1">
    <source>
        <dbReference type="EMBL" id="KZL17300.1"/>
    </source>
</evidence>
<gene>
    <name evidence="1" type="ORF">PsAD2_03169</name>
</gene>
<dbReference type="Proteomes" id="UP000076577">
    <property type="component" value="Unassembled WGS sequence"/>
</dbReference>
<accession>A0A165X352</accession>
<dbReference type="EMBL" id="LMCB01000034">
    <property type="protein sequence ID" value="KZL17300.1"/>
    <property type="molecule type" value="Genomic_DNA"/>
</dbReference>
<dbReference type="PATRIC" id="fig|989403.3.peg.3394"/>
<comment type="caution">
    <text evidence="1">The sequence shown here is derived from an EMBL/GenBank/DDBJ whole genome shotgun (WGS) entry which is preliminary data.</text>
</comment>